<feature type="compositionally biased region" description="Low complexity" evidence="1">
    <location>
        <begin position="96"/>
        <end position="110"/>
    </location>
</feature>
<gene>
    <name evidence="3" type="ORF">INT44_009288</name>
</gene>
<accession>A0A8H7Q2T3</accession>
<dbReference type="Pfam" id="PF01585">
    <property type="entry name" value="G-patch"/>
    <property type="match status" value="1"/>
</dbReference>
<feature type="region of interest" description="Disordered" evidence="1">
    <location>
        <begin position="1"/>
        <end position="28"/>
    </location>
</feature>
<name>A0A8H7Q2T3_9FUNG</name>
<evidence type="ECO:0000259" key="2">
    <source>
        <dbReference type="PROSITE" id="PS50174"/>
    </source>
</evidence>
<dbReference type="OrthoDB" id="29523at2759"/>
<dbReference type="GO" id="GO:0003676">
    <property type="term" value="F:nucleic acid binding"/>
    <property type="evidence" value="ECO:0007669"/>
    <property type="project" value="InterPro"/>
</dbReference>
<evidence type="ECO:0000313" key="4">
    <source>
        <dbReference type="Proteomes" id="UP000612746"/>
    </source>
</evidence>
<dbReference type="EMBL" id="JAEPRA010000006">
    <property type="protein sequence ID" value="KAG2184273.1"/>
    <property type="molecule type" value="Genomic_DNA"/>
</dbReference>
<evidence type="ECO:0000313" key="3">
    <source>
        <dbReference type="EMBL" id="KAG2184273.1"/>
    </source>
</evidence>
<organism evidence="3 4">
    <name type="scientific">Umbelopsis vinacea</name>
    <dbReference type="NCBI Taxonomy" id="44442"/>
    <lineage>
        <taxon>Eukaryota</taxon>
        <taxon>Fungi</taxon>
        <taxon>Fungi incertae sedis</taxon>
        <taxon>Mucoromycota</taxon>
        <taxon>Mucoromycotina</taxon>
        <taxon>Umbelopsidomycetes</taxon>
        <taxon>Umbelopsidales</taxon>
        <taxon>Umbelopsidaceae</taxon>
        <taxon>Umbelopsis</taxon>
    </lineage>
</organism>
<sequence length="398" mass="43938">MGLAGPKNKQRISADPNNLHWSNDTGKFGHKMLTKMGWAPGKGLGANEDGNTDHVKVRLKDNNFGIGASKKNMDNWLDNTDAFSRLLADLNERVGSEQSSPAAESPASNEGEADENESATEKESKKKSKKEKKDKKAKKEKKSKKSKKEESEDEESDTVAVVTTTTTFRNAFNRARAKFLRAKRLANGKDMESMSQILGIKSNSASATASPVSSPVVSEEIVQEMENTTNVPMTVNKMNVQDYFASKMKNVKVSGIAASGLKLEASFEHEEEEEVRPSFGGIGFSDSAESSQALGFGLGSRSNGLVTGNGLGFVKSTTNEMTVEIKEQISVKEPKKKSKKRKADEDDEDDECDRRKSKKEKKEKSSSDEEMKESKSKTKKDKKDKKEKKEKKSKKDKK</sequence>
<comment type="caution">
    <text evidence="3">The sequence shown here is derived from an EMBL/GenBank/DDBJ whole genome shotgun (WGS) entry which is preliminary data.</text>
</comment>
<feature type="compositionally biased region" description="Basic and acidic residues" evidence="1">
    <location>
        <begin position="360"/>
        <end position="376"/>
    </location>
</feature>
<dbReference type="InterPro" id="IPR050656">
    <property type="entry name" value="PINX1"/>
</dbReference>
<dbReference type="PROSITE" id="PS50174">
    <property type="entry name" value="G_PATCH"/>
    <property type="match status" value="1"/>
</dbReference>
<dbReference type="PANTHER" id="PTHR23149:SF27">
    <property type="entry name" value="PIN2_TERF1-INTERACTING TELOMERASE INHIBITOR 1"/>
    <property type="match status" value="1"/>
</dbReference>
<dbReference type="GO" id="GO:0010521">
    <property type="term" value="F:telomerase inhibitor activity"/>
    <property type="evidence" value="ECO:0007669"/>
    <property type="project" value="TreeGrafter"/>
</dbReference>
<dbReference type="Proteomes" id="UP000612746">
    <property type="component" value="Unassembled WGS sequence"/>
</dbReference>
<protein>
    <recommendedName>
        <fullName evidence="2">G-patch domain-containing protein</fullName>
    </recommendedName>
</protein>
<dbReference type="SMART" id="SM00443">
    <property type="entry name" value="G_patch"/>
    <property type="match status" value="1"/>
</dbReference>
<reference evidence="3" key="1">
    <citation type="submission" date="2020-12" db="EMBL/GenBank/DDBJ databases">
        <title>Metabolic potential, ecology and presence of endohyphal bacteria is reflected in genomic diversity of Mucoromycotina.</title>
        <authorList>
            <person name="Muszewska A."/>
            <person name="Okrasinska A."/>
            <person name="Steczkiewicz K."/>
            <person name="Drgas O."/>
            <person name="Orlowska M."/>
            <person name="Perlinska-Lenart U."/>
            <person name="Aleksandrzak-Piekarczyk T."/>
            <person name="Szatraj K."/>
            <person name="Zielenkiewicz U."/>
            <person name="Pilsyk S."/>
            <person name="Malc E."/>
            <person name="Mieczkowski P."/>
            <person name="Kruszewska J.S."/>
            <person name="Biernat P."/>
            <person name="Pawlowska J."/>
        </authorList>
    </citation>
    <scope>NUCLEOTIDE SEQUENCE</scope>
    <source>
        <strain evidence="3">WA0000051536</strain>
    </source>
</reference>
<evidence type="ECO:0000256" key="1">
    <source>
        <dbReference type="SAM" id="MobiDB-lite"/>
    </source>
</evidence>
<feature type="domain" description="G-patch" evidence="2">
    <location>
        <begin position="25"/>
        <end position="71"/>
    </location>
</feature>
<feature type="compositionally biased region" description="Basic residues" evidence="1">
    <location>
        <begin position="377"/>
        <end position="398"/>
    </location>
</feature>
<dbReference type="GO" id="GO:0005730">
    <property type="term" value="C:nucleolus"/>
    <property type="evidence" value="ECO:0007669"/>
    <property type="project" value="TreeGrafter"/>
</dbReference>
<keyword evidence="4" id="KW-1185">Reference proteome</keyword>
<dbReference type="InterPro" id="IPR000467">
    <property type="entry name" value="G_patch_dom"/>
</dbReference>
<feature type="region of interest" description="Disordered" evidence="1">
    <location>
        <begin position="325"/>
        <end position="398"/>
    </location>
</feature>
<dbReference type="AlphaFoldDB" id="A0A8H7Q2T3"/>
<dbReference type="PANTHER" id="PTHR23149">
    <property type="entry name" value="G PATCH DOMAIN CONTAINING PROTEIN"/>
    <property type="match status" value="1"/>
</dbReference>
<feature type="region of interest" description="Disordered" evidence="1">
    <location>
        <begin position="92"/>
        <end position="164"/>
    </location>
</feature>
<feature type="compositionally biased region" description="Polar residues" evidence="1">
    <location>
        <begin position="15"/>
        <end position="25"/>
    </location>
</feature>
<proteinExistence type="predicted"/>
<feature type="compositionally biased region" description="Basic residues" evidence="1">
    <location>
        <begin position="125"/>
        <end position="146"/>
    </location>
</feature>